<evidence type="ECO:0000313" key="3">
    <source>
        <dbReference type="EMBL" id="PTX48073.1"/>
    </source>
</evidence>
<evidence type="ECO:0000313" key="4">
    <source>
        <dbReference type="Proteomes" id="UP000244069"/>
    </source>
</evidence>
<evidence type="ECO:0000256" key="1">
    <source>
        <dbReference type="ARBA" id="ARBA00022723"/>
    </source>
</evidence>
<dbReference type="Gene3D" id="3.90.850.10">
    <property type="entry name" value="Fumarylacetoacetase-like, C-terminal domain"/>
    <property type="match status" value="1"/>
</dbReference>
<dbReference type="InterPro" id="IPR011234">
    <property type="entry name" value="Fumarylacetoacetase-like_C"/>
</dbReference>
<keyword evidence="4" id="KW-1185">Reference proteome</keyword>
<keyword evidence="3" id="KW-0670">Pyruvate</keyword>
<dbReference type="GO" id="GO:0018773">
    <property type="term" value="F:acetylpyruvate hydrolase activity"/>
    <property type="evidence" value="ECO:0007669"/>
    <property type="project" value="TreeGrafter"/>
</dbReference>
<dbReference type="InterPro" id="IPR036663">
    <property type="entry name" value="Fumarylacetoacetase_C_sf"/>
</dbReference>
<organism evidence="3 4">
    <name type="scientific">Allosediminivita pacifica</name>
    <dbReference type="NCBI Taxonomy" id="1267769"/>
    <lineage>
        <taxon>Bacteria</taxon>
        <taxon>Pseudomonadati</taxon>
        <taxon>Pseudomonadota</taxon>
        <taxon>Alphaproteobacteria</taxon>
        <taxon>Rhodobacterales</taxon>
        <taxon>Paracoccaceae</taxon>
        <taxon>Allosediminivita</taxon>
    </lineage>
</organism>
<dbReference type="GO" id="GO:0046872">
    <property type="term" value="F:metal ion binding"/>
    <property type="evidence" value="ECO:0007669"/>
    <property type="project" value="UniProtKB-KW"/>
</dbReference>
<name>A0A2T6AW79_9RHOB</name>
<dbReference type="AlphaFoldDB" id="A0A2T6AW79"/>
<comment type="caution">
    <text evidence="3">The sequence shown here is derived from an EMBL/GenBank/DDBJ whole genome shotgun (WGS) entry which is preliminary data.</text>
</comment>
<evidence type="ECO:0000259" key="2">
    <source>
        <dbReference type="Pfam" id="PF01557"/>
    </source>
</evidence>
<dbReference type="SUPFAM" id="SSF56529">
    <property type="entry name" value="FAH"/>
    <property type="match status" value="1"/>
</dbReference>
<accession>A0A2T6AW79</accession>
<keyword evidence="3" id="KW-0378">Hydrolase</keyword>
<dbReference type="OrthoDB" id="5197601at2"/>
<dbReference type="Pfam" id="PF01557">
    <property type="entry name" value="FAA_hydrolase"/>
    <property type="match status" value="1"/>
</dbReference>
<proteinExistence type="predicted"/>
<feature type="domain" description="Fumarylacetoacetase-like C-terminal" evidence="2">
    <location>
        <begin position="27"/>
        <end position="213"/>
    </location>
</feature>
<dbReference type="EMBL" id="QBKN01000010">
    <property type="protein sequence ID" value="PTX48073.1"/>
    <property type="molecule type" value="Genomic_DNA"/>
</dbReference>
<keyword evidence="1" id="KW-0479">Metal-binding</keyword>
<dbReference type="RefSeq" id="WP_107975987.1">
    <property type="nucleotide sequence ID" value="NZ_BMEZ01000012.1"/>
</dbReference>
<dbReference type="Proteomes" id="UP000244069">
    <property type="component" value="Unassembled WGS sequence"/>
</dbReference>
<dbReference type="PANTHER" id="PTHR11820:SF90">
    <property type="entry name" value="FLUTATHIONE S-TRANSFERASE"/>
    <property type="match status" value="1"/>
</dbReference>
<reference evidence="3 4" key="1">
    <citation type="submission" date="2018-04" db="EMBL/GenBank/DDBJ databases">
        <title>Genomic Encyclopedia of Archaeal and Bacterial Type Strains, Phase II (KMG-II): from individual species to whole genera.</title>
        <authorList>
            <person name="Goeker M."/>
        </authorList>
    </citation>
    <scope>NUCLEOTIDE SEQUENCE [LARGE SCALE GENOMIC DNA]</scope>
    <source>
        <strain evidence="3 4">DSM 29329</strain>
    </source>
</reference>
<sequence>MEYLFDPRPQPWLPIVGEDKVYPVGRIFCVGRNYAAHATEMGSEVDREQPFYFTKSCHHLARSGSMLRYPKTTRDYHHEVEFVVALDGPVSRGSEMDAVLGYAVGLDMTRRDLQAEAKKTARPWDMGKDSEGSAVIGAITRGSRFGEVTDQRIALTVNGELRQEGMLSDMIWSVVPLIQHLSGLYSLKAGDVIMTGTPSGVGPTVPGDVLYGTVDGCAPVELTLTAR</sequence>
<protein>
    <submittedName>
        <fullName evidence="3">Fumarylpyruvate hydrolase</fullName>
    </submittedName>
</protein>
<gene>
    <name evidence="3" type="ORF">C8N44_11072</name>
</gene>
<dbReference type="PANTHER" id="PTHR11820">
    <property type="entry name" value="ACYLPYRUVASE"/>
    <property type="match status" value="1"/>
</dbReference>